<evidence type="ECO:0000313" key="3">
    <source>
        <dbReference type="Proteomes" id="UP000004662"/>
    </source>
</evidence>
<dbReference type="AlphaFoldDB" id="G7Q4N6"/>
<organism evidence="2 3">
    <name type="scientific">Solidesulfovibrio carbinoliphilus subsp. oakridgensis</name>
    <dbReference type="NCBI Taxonomy" id="694327"/>
    <lineage>
        <taxon>Bacteria</taxon>
        <taxon>Pseudomonadati</taxon>
        <taxon>Thermodesulfobacteriota</taxon>
        <taxon>Desulfovibrionia</taxon>
        <taxon>Desulfovibrionales</taxon>
        <taxon>Desulfovibrionaceae</taxon>
        <taxon>Solidesulfovibrio</taxon>
    </lineage>
</organism>
<dbReference type="STRING" id="694327.DFW101_1488"/>
<protein>
    <submittedName>
        <fullName evidence="2">Uncharacterized protein</fullName>
    </submittedName>
</protein>
<dbReference type="RefSeq" id="WP_009180895.1">
    <property type="nucleotide sequence ID" value="NZ_CM001368.1"/>
</dbReference>
<feature type="chain" id="PRO_5003503345" evidence="1">
    <location>
        <begin position="25"/>
        <end position="181"/>
    </location>
</feature>
<evidence type="ECO:0000313" key="2">
    <source>
        <dbReference type="EMBL" id="EHJ47496.1"/>
    </source>
</evidence>
<dbReference type="EMBL" id="CM001368">
    <property type="protein sequence ID" value="EHJ47496.1"/>
    <property type="molecule type" value="Genomic_DNA"/>
</dbReference>
<keyword evidence="1" id="KW-0732">Signal</keyword>
<accession>G7Q4N6</accession>
<sequence length="181" mass="18838">MNRVRWWAAGLAAAVALAAAPSLAAAKSPPAREGHPAQELQAAKRLACAYVQGINAGFTPQGRVNLKPPLDPNTPGLSISLVDPDRKRAVLEEDALETPGVYMLSTEGLTVFVRYPGGGVTVVTVYPMYSGASDSFLMVSSHHGAATMPAMSQRYGLCRLASETPAAPAPAPPAAPGQRHP</sequence>
<dbReference type="OrthoDB" id="5458870at2"/>
<name>G7Q4N6_9BACT</name>
<feature type="signal peptide" evidence="1">
    <location>
        <begin position="1"/>
        <end position="24"/>
    </location>
</feature>
<dbReference type="eggNOG" id="ENOG50317W1">
    <property type="taxonomic scope" value="Bacteria"/>
</dbReference>
<reference evidence="3" key="1">
    <citation type="journal article" date="2015" name="Genome Announc.">
        <title>High-Quality Draft Genome Sequence of Desulfovibrio carbinoliphilus FW-101-2B, an Organic Acid-Oxidizing Sulfate-Reducing Bacterium Isolated from Uranium(VI)-Contaminated Groundwater.</title>
        <authorList>
            <person name="Ramsay B.D."/>
            <person name="Hwang C."/>
            <person name="Woo H.L."/>
            <person name="Carroll S.L."/>
            <person name="Lucas S."/>
            <person name="Han J."/>
            <person name="Lapidus A.L."/>
            <person name="Cheng J.F."/>
            <person name="Goodwin L.A."/>
            <person name="Pitluck S."/>
            <person name="Peters L."/>
            <person name="Chertkov O."/>
            <person name="Held B."/>
            <person name="Detter J.C."/>
            <person name="Han C.S."/>
            <person name="Tapia R."/>
            <person name="Land M.L."/>
            <person name="Hauser L.J."/>
            <person name="Kyrpides N.C."/>
            <person name="Ivanova N.N."/>
            <person name="Mikhailova N."/>
            <person name="Pagani I."/>
            <person name="Woyke T."/>
            <person name="Arkin A.P."/>
            <person name="Dehal P."/>
            <person name="Chivian D."/>
            <person name="Criddle C.S."/>
            <person name="Wu W."/>
            <person name="Chakraborty R."/>
            <person name="Hazen T.C."/>
            <person name="Fields M.W."/>
        </authorList>
    </citation>
    <scope>NUCLEOTIDE SEQUENCE [LARGE SCALE GENOMIC DNA]</scope>
    <source>
        <strain evidence="3">FW-101-2B</strain>
    </source>
</reference>
<dbReference type="Proteomes" id="UP000004662">
    <property type="component" value="Chromosome"/>
</dbReference>
<gene>
    <name evidence="2" type="ORF">DFW101_1488</name>
</gene>
<evidence type="ECO:0000256" key="1">
    <source>
        <dbReference type="SAM" id="SignalP"/>
    </source>
</evidence>
<proteinExistence type="predicted"/>
<keyword evidence="3" id="KW-1185">Reference proteome</keyword>
<dbReference type="HOGENOM" id="CLU_1568209_0_0_7"/>